<keyword evidence="7" id="KW-0436">Ligase</keyword>
<evidence type="ECO:0000256" key="2">
    <source>
        <dbReference type="ARBA" id="ARBA00022692"/>
    </source>
</evidence>
<feature type="transmembrane region" description="Helical" evidence="5">
    <location>
        <begin position="126"/>
        <end position="143"/>
    </location>
</feature>
<dbReference type="GO" id="GO:0016020">
    <property type="term" value="C:membrane"/>
    <property type="evidence" value="ECO:0007669"/>
    <property type="project" value="UniProtKB-SubCell"/>
</dbReference>
<dbReference type="OrthoDB" id="2028655at2"/>
<feature type="domain" description="O-antigen ligase-related" evidence="6">
    <location>
        <begin position="204"/>
        <end position="353"/>
    </location>
</feature>
<gene>
    <name evidence="7" type="ORF">SAMN04489757_13019</name>
</gene>
<dbReference type="RefSeq" id="WP_091687672.1">
    <property type="nucleotide sequence ID" value="NZ_OAOG01000042.1"/>
</dbReference>
<feature type="transmembrane region" description="Helical" evidence="5">
    <location>
        <begin position="205"/>
        <end position="233"/>
    </location>
</feature>
<sequence length="428" mass="48741">MNNLNYNAILCNKKYIIRIPKDISALLIFGVAAAFMALRTIVPLLYGIQLIFLMYMGVKGFYNANQLFTNKYVIVYGLFLIWCCFSFLWSPAMDKTMKATISIAQIIVICSLMTLYLVNLENLERVLFGFAIASLLMIGFLLLRTRLSEWMYVLKGSFSASTDKGRIGYSIGHHPNAMGNLCASLALVWLYFYDKKKRKRYLICMLLLCLILLFTKSRGAILMVAMHFFGYAFLRKKRRFTLIKIIPLIIVSSFLLYKAIFHIPFLYELIGFRIEGIFGLFSSSYSIDASSYTRINMMKYGLDMFIKHPVTGVGFGNYGYYAYNYYGLFTETYAHSNYIEILAGLGVIGIFLYYILPVLSCITLGLALKKTDGSNRKLCAFLFVAISVRLITDLIKITYNDEVTQMLNVICICGGSLINNYNKQAGET</sequence>
<dbReference type="PANTHER" id="PTHR37422">
    <property type="entry name" value="TEICHURONIC ACID BIOSYNTHESIS PROTEIN TUAE"/>
    <property type="match status" value="1"/>
</dbReference>
<evidence type="ECO:0000256" key="1">
    <source>
        <dbReference type="ARBA" id="ARBA00004141"/>
    </source>
</evidence>
<dbReference type="EMBL" id="FOWD01000030">
    <property type="protein sequence ID" value="SFO48040.1"/>
    <property type="molecule type" value="Genomic_DNA"/>
</dbReference>
<dbReference type="InterPro" id="IPR007016">
    <property type="entry name" value="O-antigen_ligase-rel_domated"/>
</dbReference>
<keyword evidence="2 5" id="KW-0812">Transmembrane</keyword>
<organism evidence="7 8">
    <name type="scientific">Anaerocolumna aminovalerica</name>
    <dbReference type="NCBI Taxonomy" id="1527"/>
    <lineage>
        <taxon>Bacteria</taxon>
        <taxon>Bacillati</taxon>
        <taxon>Bacillota</taxon>
        <taxon>Clostridia</taxon>
        <taxon>Lachnospirales</taxon>
        <taxon>Lachnospiraceae</taxon>
        <taxon>Anaerocolumna</taxon>
    </lineage>
</organism>
<keyword evidence="8" id="KW-1185">Reference proteome</keyword>
<evidence type="ECO:0000313" key="8">
    <source>
        <dbReference type="Proteomes" id="UP000198806"/>
    </source>
</evidence>
<dbReference type="STRING" id="1527.SAMN04489757_13019"/>
<evidence type="ECO:0000256" key="3">
    <source>
        <dbReference type="ARBA" id="ARBA00022989"/>
    </source>
</evidence>
<name>A0A1I5HJ24_9FIRM</name>
<evidence type="ECO:0000313" key="7">
    <source>
        <dbReference type="EMBL" id="SFO48040.1"/>
    </source>
</evidence>
<reference evidence="7 8" key="1">
    <citation type="submission" date="2016-10" db="EMBL/GenBank/DDBJ databases">
        <authorList>
            <person name="de Groot N.N."/>
        </authorList>
    </citation>
    <scope>NUCLEOTIDE SEQUENCE [LARGE SCALE GENOMIC DNA]</scope>
    <source>
        <strain evidence="7 8">DSM 1283</strain>
    </source>
</reference>
<keyword evidence="4 5" id="KW-0472">Membrane</keyword>
<accession>A0A1I5HJ24</accession>
<dbReference type="InterPro" id="IPR051533">
    <property type="entry name" value="WaaL-like"/>
</dbReference>
<feature type="transmembrane region" description="Helical" evidence="5">
    <location>
        <begin position="176"/>
        <end position="193"/>
    </location>
</feature>
<dbReference type="AlphaFoldDB" id="A0A1I5HJ24"/>
<dbReference type="Proteomes" id="UP000198806">
    <property type="component" value="Unassembled WGS sequence"/>
</dbReference>
<proteinExistence type="predicted"/>
<comment type="subcellular location">
    <subcellularLocation>
        <location evidence="1">Membrane</location>
        <topology evidence="1">Multi-pass membrane protein</topology>
    </subcellularLocation>
</comment>
<protein>
    <submittedName>
        <fullName evidence="7">O-antigen ligase</fullName>
    </submittedName>
</protein>
<feature type="transmembrane region" description="Helical" evidence="5">
    <location>
        <begin position="341"/>
        <end position="366"/>
    </location>
</feature>
<evidence type="ECO:0000256" key="4">
    <source>
        <dbReference type="ARBA" id="ARBA00023136"/>
    </source>
</evidence>
<evidence type="ECO:0000259" key="6">
    <source>
        <dbReference type="Pfam" id="PF04932"/>
    </source>
</evidence>
<feature type="transmembrane region" description="Helical" evidence="5">
    <location>
        <begin position="23"/>
        <end position="52"/>
    </location>
</feature>
<feature type="transmembrane region" description="Helical" evidence="5">
    <location>
        <begin position="300"/>
        <end position="321"/>
    </location>
</feature>
<feature type="transmembrane region" description="Helical" evidence="5">
    <location>
        <begin position="101"/>
        <end position="120"/>
    </location>
</feature>
<evidence type="ECO:0000256" key="5">
    <source>
        <dbReference type="SAM" id="Phobius"/>
    </source>
</evidence>
<dbReference type="PANTHER" id="PTHR37422:SF17">
    <property type="entry name" value="O-ANTIGEN LIGASE"/>
    <property type="match status" value="1"/>
</dbReference>
<dbReference type="Pfam" id="PF04932">
    <property type="entry name" value="Wzy_C"/>
    <property type="match status" value="1"/>
</dbReference>
<feature type="transmembrane region" description="Helical" evidence="5">
    <location>
        <begin position="245"/>
        <end position="264"/>
    </location>
</feature>
<keyword evidence="3 5" id="KW-1133">Transmembrane helix</keyword>
<dbReference type="GO" id="GO:0016874">
    <property type="term" value="F:ligase activity"/>
    <property type="evidence" value="ECO:0007669"/>
    <property type="project" value="UniProtKB-KW"/>
</dbReference>
<feature type="transmembrane region" description="Helical" evidence="5">
    <location>
        <begin position="72"/>
        <end position="89"/>
    </location>
</feature>